<name>A0A1U7HYW3_9CHRO</name>
<keyword evidence="1" id="KW-0472">Membrane</keyword>
<comment type="caution">
    <text evidence="2">The sequence shown here is derived from an EMBL/GenBank/DDBJ whole genome shotgun (WGS) entry which is preliminary data.</text>
</comment>
<evidence type="ECO:0000313" key="2">
    <source>
        <dbReference type="EMBL" id="OKH28817.1"/>
    </source>
</evidence>
<dbReference type="PANTHER" id="PTHR10704">
    <property type="entry name" value="CARBOHYDRATE SULFOTRANSFERASE"/>
    <property type="match status" value="1"/>
</dbReference>
<evidence type="ECO:0000313" key="3">
    <source>
        <dbReference type="Proteomes" id="UP000185984"/>
    </source>
</evidence>
<dbReference type="STRING" id="247279.NIES1031_02660"/>
<dbReference type="GO" id="GO:0006044">
    <property type="term" value="P:N-acetylglucosamine metabolic process"/>
    <property type="evidence" value="ECO:0007669"/>
    <property type="project" value="TreeGrafter"/>
</dbReference>
<keyword evidence="3" id="KW-1185">Reference proteome</keyword>
<dbReference type="PANTHER" id="PTHR10704:SF44">
    <property type="entry name" value="LD35051P-RELATED"/>
    <property type="match status" value="1"/>
</dbReference>
<keyword evidence="2" id="KW-0808">Transferase</keyword>
<dbReference type="EMBL" id="MRCC01000002">
    <property type="protein sequence ID" value="OKH28817.1"/>
    <property type="molecule type" value="Genomic_DNA"/>
</dbReference>
<proteinExistence type="predicted"/>
<keyword evidence="1" id="KW-0812">Transmembrane</keyword>
<sequence length="354" mass="40646">MEKSKNEAPKKTMIFIVGTSRSGTTLMRQILSKHSNVYISKETHYFDDLRVKMSGREQKPLSSQEIQVTEDYFLALTHKAYEAKGDPEQGWMDRMKLRSLAQQIGCGTDSYFEAYCQLCAQNKNKTIFGEKTPRHIFKIAEILNRYPDAKVICMVRNPGGVIASYRDFWKSQWRSDSSSKSLTEKRRIKNSYNLIIISLIWKAALNAALKARAQFGESRVYIQQFENLVTCPESSLKSLTNWLSLDYEPSMHTVGLVNSSYSNSWSNGSGLSSEPAYRWQEKLSDAEVAIFQFCCGQQLLKAGYTKQPVRLPFLLILWLWITLPFAGSRALLANTNRINNIPQYVWRRLRLVIS</sequence>
<organism evidence="2 3">
    <name type="scientific">Chroogloeocystis siderophila 5.2 s.c.1</name>
    <dbReference type="NCBI Taxonomy" id="247279"/>
    <lineage>
        <taxon>Bacteria</taxon>
        <taxon>Bacillati</taxon>
        <taxon>Cyanobacteriota</taxon>
        <taxon>Cyanophyceae</taxon>
        <taxon>Oscillatoriophycideae</taxon>
        <taxon>Chroococcales</taxon>
        <taxon>Chroococcaceae</taxon>
        <taxon>Chroogloeocystis</taxon>
    </lineage>
</organism>
<keyword evidence="1" id="KW-1133">Transmembrane helix</keyword>
<accession>A0A1U7HYW3</accession>
<dbReference type="SUPFAM" id="SSF52540">
    <property type="entry name" value="P-loop containing nucleoside triphosphate hydrolases"/>
    <property type="match status" value="1"/>
</dbReference>
<protein>
    <submittedName>
        <fullName evidence="2">Sulfotransferase family protein</fullName>
    </submittedName>
</protein>
<dbReference type="RefSeq" id="WP_073547972.1">
    <property type="nucleotide sequence ID" value="NZ_CAWMVK010000012.1"/>
</dbReference>
<evidence type="ECO:0000256" key="1">
    <source>
        <dbReference type="SAM" id="Phobius"/>
    </source>
</evidence>
<dbReference type="AlphaFoldDB" id="A0A1U7HYW3"/>
<gene>
    <name evidence="2" type="ORF">NIES1031_02660</name>
</gene>
<dbReference type="GO" id="GO:0006790">
    <property type="term" value="P:sulfur compound metabolic process"/>
    <property type="evidence" value="ECO:0007669"/>
    <property type="project" value="TreeGrafter"/>
</dbReference>
<dbReference type="Proteomes" id="UP000185984">
    <property type="component" value="Unassembled WGS sequence"/>
</dbReference>
<dbReference type="GO" id="GO:0001517">
    <property type="term" value="F:N-acetylglucosamine 6-O-sulfotransferase activity"/>
    <property type="evidence" value="ECO:0007669"/>
    <property type="project" value="TreeGrafter"/>
</dbReference>
<dbReference type="InterPro" id="IPR051135">
    <property type="entry name" value="Gal/GlcNAc/GalNAc_ST"/>
</dbReference>
<dbReference type="Gene3D" id="3.40.50.300">
    <property type="entry name" value="P-loop containing nucleotide triphosphate hydrolases"/>
    <property type="match status" value="1"/>
</dbReference>
<reference evidence="2 3" key="1">
    <citation type="submission" date="2016-11" db="EMBL/GenBank/DDBJ databases">
        <title>Draft Genome Sequences of Nine Cyanobacterial Strains from Diverse Habitats.</title>
        <authorList>
            <person name="Zhu T."/>
            <person name="Hou S."/>
            <person name="Lu X."/>
            <person name="Hess W.R."/>
        </authorList>
    </citation>
    <scope>NUCLEOTIDE SEQUENCE [LARGE SCALE GENOMIC DNA]</scope>
    <source>
        <strain evidence="2 3">5.2 s.c.1</strain>
    </source>
</reference>
<dbReference type="OrthoDB" id="5729795at2"/>
<feature type="transmembrane region" description="Helical" evidence="1">
    <location>
        <begin position="311"/>
        <end position="332"/>
    </location>
</feature>
<dbReference type="Pfam" id="PF13469">
    <property type="entry name" value="Sulfotransfer_3"/>
    <property type="match status" value="1"/>
</dbReference>
<dbReference type="InterPro" id="IPR027417">
    <property type="entry name" value="P-loop_NTPase"/>
</dbReference>